<dbReference type="AlphaFoldDB" id="A0A2U1CNX2"/>
<evidence type="ECO:0000313" key="2">
    <source>
        <dbReference type="Proteomes" id="UP000246145"/>
    </source>
</evidence>
<gene>
    <name evidence="1" type="ORF">C7440_2209</name>
</gene>
<sequence>MSTFTHLDNIDTALNKLSGVLALAQNHVLNPLDVLDADALGVALRLISTDLERIREANDAMIALHRKSKGLLQAA</sequence>
<proteinExistence type="predicted"/>
<accession>A0A2U1CNX2</accession>
<comment type="caution">
    <text evidence="1">The sequence shown here is derived from an EMBL/GenBank/DDBJ whole genome shotgun (WGS) entry which is preliminary data.</text>
</comment>
<protein>
    <submittedName>
        <fullName evidence="1">Uncharacterized protein</fullName>
    </submittedName>
</protein>
<organism evidence="1 2">
    <name type="scientific">Pusillimonas noertemannii</name>
    <dbReference type="NCBI Taxonomy" id="305977"/>
    <lineage>
        <taxon>Bacteria</taxon>
        <taxon>Pseudomonadati</taxon>
        <taxon>Pseudomonadota</taxon>
        <taxon>Betaproteobacteria</taxon>
        <taxon>Burkholderiales</taxon>
        <taxon>Alcaligenaceae</taxon>
        <taxon>Pusillimonas</taxon>
    </lineage>
</organism>
<dbReference type="EMBL" id="QEKO01000002">
    <property type="protein sequence ID" value="PVY62713.1"/>
    <property type="molecule type" value="Genomic_DNA"/>
</dbReference>
<reference evidence="1 2" key="1">
    <citation type="submission" date="2018-04" db="EMBL/GenBank/DDBJ databases">
        <title>Genomic Encyclopedia of Type Strains, Phase IV (KMG-IV): sequencing the most valuable type-strain genomes for metagenomic binning, comparative biology and taxonomic classification.</title>
        <authorList>
            <person name="Goeker M."/>
        </authorList>
    </citation>
    <scope>NUCLEOTIDE SEQUENCE [LARGE SCALE GENOMIC DNA]</scope>
    <source>
        <strain evidence="1 2">DSM 10065</strain>
    </source>
</reference>
<evidence type="ECO:0000313" key="1">
    <source>
        <dbReference type="EMBL" id="PVY62713.1"/>
    </source>
</evidence>
<keyword evidence="2" id="KW-1185">Reference proteome</keyword>
<dbReference type="Proteomes" id="UP000246145">
    <property type="component" value="Unassembled WGS sequence"/>
</dbReference>
<dbReference type="RefSeq" id="WP_116518547.1">
    <property type="nucleotide sequence ID" value="NZ_JACCEX010000002.1"/>
</dbReference>
<name>A0A2U1CNX2_9BURK</name>